<accession>A0A2K3MGB1</accession>
<sequence length="125" mass="14055">MDDDLLDEDQDFDFLVNVLSIFPREYDMWSMSEEEDLEESLPVLDIKPVCYYVMDNGCVELQQAIFEKPDESINKVLIDGGVAVNLMPLSLLSKSGHSWGVIQVDVAIESSVRPTLFLVVPSKAN</sequence>
<evidence type="ECO:0000313" key="2">
    <source>
        <dbReference type="Proteomes" id="UP000236291"/>
    </source>
</evidence>
<protein>
    <submittedName>
        <fullName evidence="1">Uncharacterized protein</fullName>
    </submittedName>
</protein>
<evidence type="ECO:0000313" key="1">
    <source>
        <dbReference type="EMBL" id="PNX89827.1"/>
    </source>
</evidence>
<dbReference type="AlphaFoldDB" id="A0A2K3MGB1"/>
<comment type="caution">
    <text evidence="1">The sequence shown here is derived from an EMBL/GenBank/DDBJ whole genome shotgun (WGS) entry which is preliminary data.</text>
</comment>
<gene>
    <name evidence="1" type="ORF">L195_g045949</name>
</gene>
<reference evidence="1 2" key="1">
    <citation type="journal article" date="2014" name="Am. J. Bot.">
        <title>Genome assembly and annotation for red clover (Trifolium pratense; Fabaceae).</title>
        <authorList>
            <person name="Istvanek J."/>
            <person name="Jaros M."/>
            <person name="Krenek A."/>
            <person name="Repkova J."/>
        </authorList>
    </citation>
    <scope>NUCLEOTIDE SEQUENCE [LARGE SCALE GENOMIC DNA]</scope>
    <source>
        <strain evidence="2">cv. Tatra</strain>
        <tissue evidence="1">Young leaves</tissue>
    </source>
</reference>
<dbReference type="Proteomes" id="UP000236291">
    <property type="component" value="Unassembled WGS sequence"/>
</dbReference>
<dbReference type="EMBL" id="ASHM01060997">
    <property type="protein sequence ID" value="PNX89827.1"/>
    <property type="molecule type" value="Genomic_DNA"/>
</dbReference>
<proteinExistence type="predicted"/>
<name>A0A2K3MGB1_TRIPR</name>
<reference evidence="1 2" key="2">
    <citation type="journal article" date="2017" name="Front. Plant Sci.">
        <title>Gene Classification and Mining of Molecular Markers Useful in Red Clover (Trifolium pratense) Breeding.</title>
        <authorList>
            <person name="Istvanek J."/>
            <person name="Dluhosova J."/>
            <person name="Dluhos P."/>
            <person name="Patkova L."/>
            <person name="Nedelnik J."/>
            <person name="Repkova J."/>
        </authorList>
    </citation>
    <scope>NUCLEOTIDE SEQUENCE [LARGE SCALE GENOMIC DNA]</scope>
    <source>
        <strain evidence="2">cv. Tatra</strain>
        <tissue evidence="1">Young leaves</tissue>
    </source>
</reference>
<organism evidence="1 2">
    <name type="scientific">Trifolium pratense</name>
    <name type="common">Red clover</name>
    <dbReference type="NCBI Taxonomy" id="57577"/>
    <lineage>
        <taxon>Eukaryota</taxon>
        <taxon>Viridiplantae</taxon>
        <taxon>Streptophyta</taxon>
        <taxon>Embryophyta</taxon>
        <taxon>Tracheophyta</taxon>
        <taxon>Spermatophyta</taxon>
        <taxon>Magnoliopsida</taxon>
        <taxon>eudicotyledons</taxon>
        <taxon>Gunneridae</taxon>
        <taxon>Pentapetalae</taxon>
        <taxon>rosids</taxon>
        <taxon>fabids</taxon>
        <taxon>Fabales</taxon>
        <taxon>Fabaceae</taxon>
        <taxon>Papilionoideae</taxon>
        <taxon>50 kb inversion clade</taxon>
        <taxon>NPAAA clade</taxon>
        <taxon>Hologalegina</taxon>
        <taxon>IRL clade</taxon>
        <taxon>Trifolieae</taxon>
        <taxon>Trifolium</taxon>
    </lineage>
</organism>